<feature type="chain" id="PRO_5006664420" evidence="2">
    <location>
        <begin position="26"/>
        <end position="393"/>
    </location>
</feature>
<evidence type="ECO:0000313" key="3">
    <source>
        <dbReference type="EMBL" id="KRS17848.1"/>
    </source>
</evidence>
<dbReference type="PATRIC" id="fig|540747.5.peg.4872"/>
<keyword evidence="4" id="KW-1185">Reference proteome</keyword>
<feature type="signal peptide" evidence="2">
    <location>
        <begin position="1"/>
        <end position="25"/>
    </location>
</feature>
<dbReference type="STRING" id="540747.SAMN04488031_101177"/>
<keyword evidence="2" id="KW-0732">Signal</keyword>
<dbReference type="Proteomes" id="UP000051401">
    <property type="component" value="Unassembled WGS sequence"/>
</dbReference>
<comment type="caution">
    <text evidence="3">The sequence shown here is derived from an EMBL/GenBank/DDBJ whole genome shotgun (WGS) entry which is preliminary data.</text>
</comment>
<name>A0A0T5PA07_9RHOB</name>
<dbReference type="AlphaFoldDB" id="A0A0T5PA07"/>
<sequence length="393" mass="42044">MEIDVTRSLLPAALLALPLATAAPADETVFDDHIVIGNQCVGPDCATDDEFGFSTAIFKDPLIRLEFNDTSALAPANDWRFLFNDPSGVGAQSYFRLEDSTAGTTPFTIMAGAPSTAFHMNAAGRVGLGTTLPQNTLHIADEGSVTFRLEETTAPYSYTFNANDFGFWIRDRTADTVPFVIQATSPNNSLWVADDGYIGLGTSVPAAPLELWSDETFNFFRLSASGAAINQSVDITFTGGPLGTGELRYNIVDGDGPEMKLNADGDIEIEGTLTTAGSCSVGCDAVFEADYPLPSIEDHHAQTLALGHLPNVGPTRPGEPWDVTDKMGRILNELEHAHLFIAGQQEEITRQQQELATQRAELAETGAALSETRAALAALTARLAALETSRRAD</sequence>
<feature type="coiled-coil region" evidence="1">
    <location>
        <begin position="341"/>
        <end position="389"/>
    </location>
</feature>
<dbReference type="EMBL" id="LAXI01000005">
    <property type="protein sequence ID" value="KRS17848.1"/>
    <property type="molecule type" value="Genomic_DNA"/>
</dbReference>
<gene>
    <name evidence="3" type="ORF">XM52_09750</name>
</gene>
<protein>
    <submittedName>
        <fullName evidence="3">Uncharacterized protein</fullName>
    </submittedName>
</protein>
<keyword evidence="1" id="KW-0175">Coiled coil</keyword>
<organism evidence="3 4">
    <name type="scientific">Roseovarius indicus</name>
    <dbReference type="NCBI Taxonomy" id="540747"/>
    <lineage>
        <taxon>Bacteria</taxon>
        <taxon>Pseudomonadati</taxon>
        <taxon>Pseudomonadota</taxon>
        <taxon>Alphaproteobacteria</taxon>
        <taxon>Rhodobacterales</taxon>
        <taxon>Roseobacteraceae</taxon>
        <taxon>Roseovarius</taxon>
    </lineage>
</organism>
<accession>A0A0T5PA07</accession>
<evidence type="ECO:0000313" key="4">
    <source>
        <dbReference type="Proteomes" id="UP000051401"/>
    </source>
</evidence>
<reference evidence="3 4" key="1">
    <citation type="submission" date="2015-04" db="EMBL/GenBank/DDBJ databases">
        <title>The draft genome sequence of Roseovarius indicus B108T.</title>
        <authorList>
            <person name="Li G."/>
            <person name="Lai Q."/>
            <person name="Shao Z."/>
            <person name="Yan P."/>
        </authorList>
    </citation>
    <scope>NUCLEOTIDE SEQUENCE [LARGE SCALE GENOMIC DNA]</scope>
    <source>
        <strain evidence="3 4">B108</strain>
    </source>
</reference>
<evidence type="ECO:0000256" key="2">
    <source>
        <dbReference type="SAM" id="SignalP"/>
    </source>
</evidence>
<evidence type="ECO:0000256" key="1">
    <source>
        <dbReference type="SAM" id="Coils"/>
    </source>
</evidence>
<proteinExistence type="predicted"/>